<keyword evidence="3" id="KW-1185">Reference proteome</keyword>
<proteinExistence type="predicted"/>
<feature type="region of interest" description="Disordered" evidence="1">
    <location>
        <begin position="20"/>
        <end position="103"/>
    </location>
</feature>
<protein>
    <submittedName>
        <fullName evidence="2">Uncharacterized protein</fullName>
    </submittedName>
</protein>
<feature type="compositionally biased region" description="Polar residues" evidence="1">
    <location>
        <begin position="294"/>
        <end position="310"/>
    </location>
</feature>
<gene>
    <name evidence="2" type="ORF">V1264_020147</name>
</gene>
<reference evidence="2 3" key="1">
    <citation type="submission" date="2024-02" db="EMBL/GenBank/DDBJ databases">
        <title>Chromosome-scale genome assembly of the rough periwinkle Littorina saxatilis.</title>
        <authorList>
            <person name="De Jode A."/>
            <person name="Faria R."/>
            <person name="Formenti G."/>
            <person name="Sims Y."/>
            <person name="Smith T.P."/>
            <person name="Tracey A."/>
            <person name="Wood J.M.D."/>
            <person name="Zagrodzka Z.B."/>
            <person name="Johannesson K."/>
            <person name="Butlin R.K."/>
            <person name="Leder E.H."/>
        </authorList>
    </citation>
    <scope>NUCLEOTIDE SEQUENCE [LARGE SCALE GENOMIC DNA]</scope>
    <source>
        <strain evidence="2">Snail1</strain>
        <tissue evidence="2">Muscle</tissue>
    </source>
</reference>
<sequence length="500" mass="55182">MDPNSYQPGFQYGLQQFNLAPPSTATAPPMQTMHMPVGVGSEGEASFNDSGYFSSPPRSHFTNLTNQLRGTNPAQQTASHARRASPTKQHGTAVSDLMGAPRPSWQEDFPSVSDEWDKNFINNFEENLFGFDASDLNHMVDGILGSPYKSSMASPFSSPRQSHSAAAGLGLSPFSASNLMLAPKRSPVRLGGSPFRSPFSSPSPVKGLNSHTRTSPMTRQRRLILQSPVRSESLADQFSDLPHFLNIKEEQTDETGVVPFQRTNSFGFTPQDDVSSSPPFSSFYEDSVLQTTQPGFSGQRFQDINNTTPVRQGKRVKTEVTYGLDSSASKSLNYNLRSSPSSQGYGFNYKLRNSPSKSDSFGFKPHSPSKRQSLAQGRISVTHHAQLINELPPKDALRLVRARFKEVLDKATADAAVKEINLKTKLKSRAKKQVQYPEISQALSRPVSAAGGKDAQDTTTYTQIQPHRPAGKRRQEILPKPSPDWPRREPCKIAPKKRKR</sequence>
<dbReference type="EMBL" id="JBAMIC010000010">
    <property type="protein sequence ID" value="KAK7101822.1"/>
    <property type="molecule type" value="Genomic_DNA"/>
</dbReference>
<feature type="region of interest" description="Disordered" evidence="1">
    <location>
        <begin position="294"/>
        <end position="317"/>
    </location>
</feature>
<feature type="compositionally biased region" description="Polar residues" evidence="1">
    <location>
        <begin position="47"/>
        <end position="79"/>
    </location>
</feature>
<evidence type="ECO:0000256" key="1">
    <source>
        <dbReference type="SAM" id="MobiDB-lite"/>
    </source>
</evidence>
<evidence type="ECO:0000313" key="2">
    <source>
        <dbReference type="EMBL" id="KAK7101822.1"/>
    </source>
</evidence>
<evidence type="ECO:0000313" key="3">
    <source>
        <dbReference type="Proteomes" id="UP001374579"/>
    </source>
</evidence>
<feature type="compositionally biased region" description="Low complexity" evidence="1">
    <location>
        <begin position="195"/>
        <end position="204"/>
    </location>
</feature>
<feature type="region of interest" description="Disordered" evidence="1">
    <location>
        <begin position="444"/>
        <end position="500"/>
    </location>
</feature>
<dbReference type="Proteomes" id="UP001374579">
    <property type="component" value="Unassembled WGS sequence"/>
</dbReference>
<feature type="region of interest" description="Disordered" evidence="1">
    <location>
        <begin position="195"/>
        <end position="216"/>
    </location>
</feature>
<accession>A0AAN9GB74</accession>
<name>A0AAN9GB74_9CAEN</name>
<comment type="caution">
    <text evidence="2">The sequence shown here is derived from an EMBL/GenBank/DDBJ whole genome shotgun (WGS) entry which is preliminary data.</text>
</comment>
<dbReference type="AlphaFoldDB" id="A0AAN9GB74"/>
<organism evidence="2 3">
    <name type="scientific">Littorina saxatilis</name>
    <dbReference type="NCBI Taxonomy" id="31220"/>
    <lineage>
        <taxon>Eukaryota</taxon>
        <taxon>Metazoa</taxon>
        <taxon>Spiralia</taxon>
        <taxon>Lophotrochozoa</taxon>
        <taxon>Mollusca</taxon>
        <taxon>Gastropoda</taxon>
        <taxon>Caenogastropoda</taxon>
        <taxon>Littorinimorpha</taxon>
        <taxon>Littorinoidea</taxon>
        <taxon>Littorinidae</taxon>
        <taxon>Littorina</taxon>
    </lineage>
</organism>